<dbReference type="EMBL" id="FNSV01000004">
    <property type="protein sequence ID" value="SEB33544.1"/>
    <property type="molecule type" value="Genomic_DNA"/>
</dbReference>
<keyword evidence="1" id="KW-0732">Signal</keyword>
<name>A0A1H4IHE5_9NOCA</name>
<evidence type="ECO:0000313" key="3">
    <source>
        <dbReference type="Proteomes" id="UP000183561"/>
    </source>
</evidence>
<accession>A0A1H4IHE5</accession>
<organism evidence="2 3">
    <name type="scientific">Rhodococcus koreensis</name>
    <dbReference type="NCBI Taxonomy" id="99653"/>
    <lineage>
        <taxon>Bacteria</taxon>
        <taxon>Bacillati</taxon>
        <taxon>Actinomycetota</taxon>
        <taxon>Actinomycetes</taxon>
        <taxon>Mycobacteriales</taxon>
        <taxon>Nocardiaceae</taxon>
        <taxon>Rhodococcus</taxon>
    </lineage>
</organism>
<gene>
    <name evidence="2" type="ORF">SAMN04490239_0755</name>
</gene>
<keyword evidence="3" id="KW-1185">Reference proteome</keyword>
<protein>
    <recommendedName>
        <fullName evidence="4">Secreted protein</fullName>
    </recommendedName>
</protein>
<dbReference type="RefSeq" id="WP_072950685.1">
    <property type="nucleotide sequence ID" value="NZ_FNSV01000004.1"/>
</dbReference>
<dbReference type="AlphaFoldDB" id="A0A1H4IHE5"/>
<evidence type="ECO:0008006" key="4">
    <source>
        <dbReference type="Google" id="ProtNLM"/>
    </source>
</evidence>
<evidence type="ECO:0000256" key="1">
    <source>
        <dbReference type="SAM" id="SignalP"/>
    </source>
</evidence>
<reference evidence="3" key="1">
    <citation type="submission" date="2016-10" db="EMBL/GenBank/DDBJ databases">
        <authorList>
            <person name="Varghese N."/>
            <person name="Submissions S."/>
        </authorList>
    </citation>
    <scope>NUCLEOTIDE SEQUENCE [LARGE SCALE GENOMIC DNA]</scope>
    <source>
        <strain evidence="3">DSM 44498</strain>
    </source>
</reference>
<proteinExistence type="predicted"/>
<feature type="signal peptide" evidence="1">
    <location>
        <begin position="1"/>
        <end position="28"/>
    </location>
</feature>
<dbReference type="OrthoDB" id="4482980at2"/>
<feature type="chain" id="PRO_5010311057" description="Secreted protein" evidence="1">
    <location>
        <begin position="29"/>
        <end position="105"/>
    </location>
</feature>
<sequence length="105" mass="10643">MSRFLLLTLAAAATAAAAVSLTAAPAHAAPSVPSGCVWQSFVIGGLSTCAPSSVNSHQVEVVCHLLGGFPYMDFSVWGLAVPTSQPSIALCPPFHVGLGGTVHTR</sequence>
<evidence type="ECO:0000313" key="2">
    <source>
        <dbReference type="EMBL" id="SEB33544.1"/>
    </source>
</evidence>
<dbReference type="Proteomes" id="UP000183561">
    <property type="component" value="Unassembled WGS sequence"/>
</dbReference>